<dbReference type="RefSeq" id="WP_041898195.1">
    <property type="nucleotide sequence ID" value="NZ_CP010086.2"/>
</dbReference>
<evidence type="ECO:0000256" key="3">
    <source>
        <dbReference type="SAM" id="Phobius"/>
    </source>
</evidence>
<organism evidence="4 5">
    <name type="scientific">Clostridium beijerinckii</name>
    <name type="common">Clostridium MP</name>
    <dbReference type="NCBI Taxonomy" id="1520"/>
    <lineage>
        <taxon>Bacteria</taxon>
        <taxon>Bacillati</taxon>
        <taxon>Bacillota</taxon>
        <taxon>Clostridia</taxon>
        <taxon>Eubacteriales</taxon>
        <taxon>Clostridiaceae</taxon>
        <taxon>Clostridium</taxon>
    </lineage>
</organism>
<feature type="region of interest" description="Disordered" evidence="2">
    <location>
        <begin position="742"/>
        <end position="762"/>
    </location>
</feature>
<protein>
    <recommendedName>
        <fullName evidence="6">Phage-related protein</fullName>
    </recommendedName>
</protein>
<keyword evidence="3" id="KW-0472">Membrane</keyword>
<dbReference type="OrthoDB" id="9780715at2"/>
<accession>A0A0B5QQY1</accession>
<evidence type="ECO:0000256" key="1">
    <source>
        <dbReference type="SAM" id="Coils"/>
    </source>
</evidence>
<name>A0A0B5QQY1_CLOBE</name>
<dbReference type="KEGG" id="cbei:LF65_03881"/>
<dbReference type="Proteomes" id="UP000031866">
    <property type="component" value="Chromosome"/>
</dbReference>
<dbReference type="EMBL" id="CP010086">
    <property type="protein sequence ID" value="AJH00433.1"/>
    <property type="molecule type" value="Genomic_DNA"/>
</dbReference>
<keyword evidence="3" id="KW-1133">Transmembrane helix</keyword>
<dbReference type="SUPFAM" id="SSF48371">
    <property type="entry name" value="ARM repeat"/>
    <property type="match status" value="1"/>
</dbReference>
<reference evidence="5" key="1">
    <citation type="submission" date="2014-12" db="EMBL/GenBank/DDBJ databases">
        <title>Genome sequence of Clostridium beijerinckii strain 59B.</title>
        <authorList>
            <person name="Little G.T."/>
            <person name="Minton N.P."/>
        </authorList>
    </citation>
    <scope>NUCLEOTIDE SEQUENCE [LARGE SCALE GENOMIC DNA]</scope>
    <source>
        <strain evidence="5">59B</strain>
    </source>
</reference>
<dbReference type="InterPro" id="IPR016024">
    <property type="entry name" value="ARM-type_fold"/>
</dbReference>
<keyword evidence="1" id="KW-0175">Coiled coil</keyword>
<evidence type="ECO:0000313" key="5">
    <source>
        <dbReference type="Proteomes" id="UP000031866"/>
    </source>
</evidence>
<feature type="transmembrane region" description="Helical" evidence="3">
    <location>
        <begin position="580"/>
        <end position="599"/>
    </location>
</feature>
<feature type="coiled-coil region" evidence="1">
    <location>
        <begin position="105"/>
        <end position="132"/>
    </location>
</feature>
<dbReference type="AlphaFoldDB" id="A0A0B5QQY1"/>
<feature type="transmembrane region" description="Helical" evidence="3">
    <location>
        <begin position="400"/>
        <end position="423"/>
    </location>
</feature>
<feature type="transmembrane region" description="Helical" evidence="3">
    <location>
        <begin position="546"/>
        <end position="568"/>
    </location>
</feature>
<keyword evidence="3" id="KW-0812">Transmembrane</keyword>
<feature type="transmembrane region" description="Helical" evidence="3">
    <location>
        <begin position="514"/>
        <end position="534"/>
    </location>
</feature>
<evidence type="ECO:0000313" key="4">
    <source>
        <dbReference type="EMBL" id="AJH00433.1"/>
    </source>
</evidence>
<sequence>MPFELDSALLKVIDGAQKSQKAIDSLSPVASKASESVKAISKASESVDKLESSFKNTRDAVGNTRSAVSDLIQAFTDNTGERSIENIGEKAKGVVKSISNVSKAAKDMRTSFKNTKDEIENVKNTASNLYKAFAGTDLGKKSINFIGKQASKVSQKFPKSNGGKASGVLNKGGQAIGKAVDGVQNTKKAIEGLAPVASKATESVQAITKASESVGKVKNSFNDTKDSVGNVRTSVSDLIQAFTNNTGERSIENIGQKAKEVVKSISNASKTVEDLATNFINAKDEIKNVKSTVSDLFKTFKDNDLVKKATDGIGKRASKVAQKIPKLNSAKASKTVKSAGIGGKGSNVLNIAKQSMGKVGALTPSLSAPLQGIAGSFEKIKGVVSKSFSSIFGIFTKLPLPLQIIIGVVGLLAVAFATNFGGIRDIVMGVFGKISGAVKGAIDTFKKTGSAAQGIGALFTNLFGPKVGNIVTQTINKIIAVVKSIVTFIQANMPKIKSIIQNVFKGIQSVWNSILKPVLTFAIQIFSQLISFVISNWPRIKQTITTVMTAIKTVISTALNMIMAFWNVHGQTIKAVVSSAFNIIKTVIMTVLNVITGVIKTVMQVINGDWSGAWNTIKSTVGTVFNGAIDIIRNILNAIGSIFKDMAKTAISWGKDMIMGIVDGIKGAVGYIEDAISGVADRIRSFLHFSVPDKGPLTDYETWMPDFLKGMGRGIKVNTHLVTEPIKDLAVGIKTGVNKNLSSGNKTGSQGFKGASGSTKDDSAQNGFAITIAKIADSIIIREESDIDKIATALANKLSQTALGMS</sequence>
<proteinExistence type="predicted"/>
<evidence type="ECO:0000256" key="2">
    <source>
        <dbReference type="SAM" id="MobiDB-lite"/>
    </source>
</evidence>
<gene>
    <name evidence="4" type="ORF">LF65_03881</name>
</gene>
<evidence type="ECO:0008006" key="6">
    <source>
        <dbReference type="Google" id="ProtNLM"/>
    </source>
</evidence>
<dbReference type="STRING" id="1520.LF65_03881"/>